<evidence type="ECO:0000313" key="2">
    <source>
        <dbReference type="Proteomes" id="UP001345963"/>
    </source>
</evidence>
<reference evidence="1 2" key="1">
    <citation type="submission" date="2021-07" db="EMBL/GenBank/DDBJ databases">
        <authorList>
            <person name="Palmer J.M."/>
        </authorList>
    </citation>
    <scope>NUCLEOTIDE SEQUENCE [LARGE SCALE GENOMIC DNA]</scope>
    <source>
        <strain evidence="1 2">AT_MEX2019</strain>
        <tissue evidence="1">Muscle</tissue>
    </source>
</reference>
<name>A0ABU7AYJ1_9TELE</name>
<dbReference type="Proteomes" id="UP001345963">
    <property type="component" value="Unassembled WGS sequence"/>
</dbReference>
<comment type="caution">
    <text evidence="1">The sequence shown here is derived from an EMBL/GenBank/DDBJ whole genome shotgun (WGS) entry which is preliminary data.</text>
</comment>
<accession>A0ABU7AYJ1</accession>
<evidence type="ECO:0000313" key="1">
    <source>
        <dbReference type="EMBL" id="MED6243336.1"/>
    </source>
</evidence>
<organism evidence="1 2">
    <name type="scientific">Ataeniobius toweri</name>
    <dbReference type="NCBI Taxonomy" id="208326"/>
    <lineage>
        <taxon>Eukaryota</taxon>
        <taxon>Metazoa</taxon>
        <taxon>Chordata</taxon>
        <taxon>Craniata</taxon>
        <taxon>Vertebrata</taxon>
        <taxon>Euteleostomi</taxon>
        <taxon>Actinopterygii</taxon>
        <taxon>Neopterygii</taxon>
        <taxon>Teleostei</taxon>
        <taxon>Neoteleostei</taxon>
        <taxon>Acanthomorphata</taxon>
        <taxon>Ovalentaria</taxon>
        <taxon>Atherinomorphae</taxon>
        <taxon>Cyprinodontiformes</taxon>
        <taxon>Goodeidae</taxon>
        <taxon>Ataeniobius</taxon>
    </lineage>
</organism>
<gene>
    <name evidence="1" type="ORF">ATANTOWER_018570</name>
</gene>
<sequence length="117" mass="12716">MTSGSVSAAAAQLRLFTVTLDLDCICSGSVRSGPLRSSDPYADRANKISDKCDSKSKTTHSVEGKPVKLLHFSFYASRVSSLSAAKLYLLLCLRHLMFNCLVYNTQVGPVTEIIDLI</sequence>
<protein>
    <submittedName>
        <fullName evidence="1">Uncharacterized protein</fullName>
    </submittedName>
</protein>
<dbReference type="EMBL" id="JAHUTI010033360">
    <property type="protein sequence ID" value="MED6243336.1"/>
    <property type="molecule type" value="Genomic_DNA"/>
</dbReference>
<keyword evidence="2" id="KW-1185">Reference proteome</keyword>
<proteinExistence type="predicted"/>